<comment type="caution">
    <text evidence="6">The sequence shown here is derived from an EMBL/GenBank/DDBJ whole genome shotgun (WGS) entry which is preliminary data.</text>
</comment>
<dbReference type="SFLD" id="SFLDS00029">
    <property type="entry name" value="Radical_SAM"/>
    <property type="match status" value="1"/>
</dbReference>
<dbReference type="Proteomes" id="UP000231688">
    <property type="component" value="Unassembled WGS sequence"/>
</dbReference>
<proteinExistence type="predicted"/>
<dbReference type="AlphaFoldDB" id="A0A2M7UD86"/>
<evidence type="ECO:0000256" key="2">
    <source>
        <dbReference type="ARBA" id="ARBA00022691"/>
    </source>
</evidence>
<organism evidence="6 7">
    <name type="scientific">Candidatus Portnoybacteria bacterium CG_4_10_14_0_2_um_filter_43_36</name>
    <dbReference type="NCBI Taxonomy" id="1974798"/>
    <lineage>
        <taxon>Bacteria</taxon>
        <taxon>Candidatus Portnoyibacteriota</taxon>
    </lineage>
</organism>
<keyword evidence="5" id="KW-0411">Iron-sulfur</keyword>
<evidence type="ECO:0000256" key="5">
    <source>
        <dbReference type="ARBA" id="ARBA00023014"/>
    </source>
</evidence>
<dbReference type="GO" id="GO:0003824">
    <property type="term" value="F:catalytic activity"/>
    <property type="evidence" value="ECO:0007669"/>
    <property type="project" value="InterPro"/>
</dbReference>
<accession>A0A2M7UD86</accession>
<feature type="non-terminal residue" evidence="6">
    <location>
        <position position="295"/>
    </location>
</feature>
<evidence type="ECO:0000256" key="4">
    <source>
        <dbReference type="ARBA" id="ARBA00023004"/>
    </source>
</evidence>
<dbReference type="InterPro" id="IPR051198">
    <property type="entry name" value="BchE-like"/>
</dbReference>
<sequence>MKKRETNNAGKEYKVFLVEPPISVQEYEINNETKYTIWLPPLWAISIGTFFRKKTPRTHLKILDGQLLSFSNIKKQIIKGKPDFVGISPKHKTYQRALRLARISKQTGAKVILGGLYADSLAKEIIKNRGPRSSDYCVDLVVKGDGERAFLGYCEGQPLKQINNLVYQGEHEIKENPIDFPDLNNLPVLNFNLVNPNNYFQDYQKRYPSLKRRTMLRIYTQKGCAWRRANKRGCIYCSFSGGPIRLRNPRTIWREINNAIEEYSVNTISDISDMAFEDKKWFNEFYRLALKNKNP</sequence>
<reference evidence="7" key="1">
    <citation type="submission" date="2017-09" db="EMBL/GenBank/DDBJ databases">
        <title>Depth-based differentiation of microbial function through sediment-hosted aquifers and enrichment of novel symbionts in the deep terrestrial subsurface.</title>
        <authorList>
            <person name="Probst A.J."/>
            <person name="Ladd B."/>
            <person name="Jarett J.K."/>
            <person name="Geller-Mcgrath D.E."/>
            <person name="Sieber C.M.K."/>
            <person name="Emerson J.B."/>
            <person name="Anantharaman K."/>
            <person name="Thomas B.C."/>
            <person name="Malmstrom R."/>
            <person name="Stieglmeier M."/>
            <person name="Klingl A."/>
            <person name="Woyke T."/>
            <person name="Ryan C.M."/>
            <person name="Banfield J.F."/>
        </authorList>
    </citation>
    <scope>NUCLEOTIDE SEQUENCE [LARGE SCALE GENOMIC DNA]</scope>
</reference>
<dbReference type="EMBL" id="PFOH01000053">
    <property type="protein sequence ID" value="PIZ69187.1"/>
    <property type="molecule type" value="Genomic_DNA"/>
</dbReference>
<evidence type="ECO:0000313" key="7">
    <source>
        <dbReference type="Proteomes" id="UP000231688"/>
    </source>
</evidence>
<dbReference type="SFLD" id="SFLDG01082">
    <property type="entry name" value="B12-binding_domain_containing"/>
    <property type="match status" value="1"/>
</dbReference>
<dbReference type="Gene3D" id="3.40.50.280">
    <property type="entry name" value="Cobalamin-binding domain"/>
    <property type="match status" value="1"/>
</dbReference>
<evidence type="ECO:0008006" key="8">
    <source>
        <dbReference type="Google" id="ProtNLM"/>
    </source>
</evidence>
<name>A0A2M7UD86_9BACT</name>
<keyword evidence="3" id="KW-0479">Metal-binding</keyword>
<dbReference type="GO" id="GO:0046872">
    <property type="term" value="F:metal ion binding"/>
    <property type="evidence" value="ECO:0007669"/>
    <property type="project" value="UniProtKB-KW"/>
</dbReference>
<keyword evidence="2" id="KW-0949">S-adenosyl-L-methionine</keyword>
<keyword evidence="4" id="KW-0408">Iron</keyword>
<protein>
    <recommendedName>
        <fullName evidence="8">B12-binding domain-containing protein</fullName>
    </recommendedName>
</protein>
<evidence type="ECO:0000256" key="3">
    <source>
        <dbReference type="ARBA" id="ARBA00022723"/>
    </source>
</evidence>
<comment type="cofactor">
    <cofactor evidence="1">
        <name>[4Fe-4S] cluster</name>
        <dbReference type="ChEBI" id="CHEBI:49883"/>
    </cofactor>
</comment>
<dbReference type="PANTHER" id="PTHR43409:SF7">
    <property type="entry name" value="BLL1977 PROTEIN"/>
    <property type="match status" value="1"/>
</dbReference>
<evidence type="ECO:0000313" key="6">
    <source>
        <dbReference type="EMBL" id="PIZ69187.1"/>
    </source>
</evidence>
<dbReference type="InterPro" id="IPR007197">
    <property type="entry name" value="rSAM"/>
</dbReference>
<evidence type="ECO:0000256" key="1">
    <source>
        <dbReference type="ARBA" id="ARBA00001966"/>
    </source>
</evidence>
<dbReference type="PANTHER" id="PTHR43409">
    <property type="entry name" value="ANAEROBIC MAGNESIUM-PROTOPORPHYRIN IX MONOMETHYL ESTER CYCLASE-RELATED"/>
    <property type="match status" value="1"/>
</dbReference>
<dbReference type="GO" id="GO:0051536">
    <property type="term" value="F:iron-sulfur cluster binding"/>
    <property type="evidence" value="ECO:0007669"/>
    <property type="project" value="UniProtKB-KW"/>
</dbReference>
<gene>
    <name evidence="6" type="ORF">COY10_01955</name>
</gene>